<feature type="chain" id="PRO_5046117655" evidence="4">
    <location>
        <begin position="31"/>
        <end position="928"/>
    </location>
</feature>
<dbReference type="Pfam" id="PF13432">
    <property type="entry name" value="TPR_16"/>
    <property type="match status" value="4"/>
</dbReference>
<reference evidence="5 6" key="1">
    <citation type="submission" date="2023-07" db="EMBL/GenBank/DDBJ databases">
        <title>Sorghum-associated microbial communities from plants grown in Nebraska, USA.</title>
        <authorList>
            <person name="Schachtman D."/>
        </authorList>
    </citation>
    <scope>NUCLEOTIDE SEQUENCE [LARGE SCALE GENOMIC DNA]</scope>
    <source>
        <strain evidence="5 6">BE314</strain>
    </source>
</reference>
<dbReference type="Gene3D" id="1.25.40.10">
    <property type="entry name" value="Tetratricopeptide repeat domain"/>
    <property type="match status" value="5"/>
</dbReference>
<dbReference type="Pfam" id="PF07721">
    <property type="entry name" value="TPR_4"/>
    <property type="match status" value="2"/>
</dbReference>
<keyword evidence="4" id="KW-0732">Signal</keyword>
<dbReference type="SUPFAM" id="SSF81901">
    <property type="entry name" value="HCP-like"/>
    <property type="match status" value="1"/>
</dbReference>
<dbReference type="PANTHER" id="PTHR45586:SF1">
    <property type="entry name" value="LIPOPOLYSACCHARIDE ASSEMBLY PROTEIN B"/>
    <property type="match status" value="1"/>
</dbReference>
<dbReference type="InterPro" id="IPR011990">
    <property type="entry name" value="TPR-like_helical_dom_sf"/>
</dbReference>
<feature type="repeat" description="TPR" evidence="3">
    <location>
        <begin position="612"/>
        <end position="645"/>
    </location>
</feature>
<dbReference type="PROSITE" id="PS50005">
    <property type="entry name" value="TPR"/>
    <property type="match status" value="2"/>
</dbReference>
<evidence type="ECO:0000313" key="5">
    <source>
        <dbReference type="EMBL" id="MDR7271178.1"/>
    </source>
</evidence>
<comment type="caution">
    <text evidence="5">The sequence shown here is derived from an EMBL/GenBank/DDBJ whole genome shotgun (WGS) entry which is preliminary data.</text>
</comment>
<evidence type="ECO:0000313" key="6">
    <source>
        <dbReference type="Proteomes" id="UP001180453"/>
    </source>
</evidence>
<organism evidence="5 6">
    <name type="scientific">Roseateles saccharophilus</name>
    <name type="common">Pseudomonas saccharophila</name>
    <dbReference type="NCBI Taxonomy" id="304"/>
    <lineage>
        <taxon>Bacteria</taxon>
        <taxon>Pseudomonadati</taxon>
        <taxon>Pseudomonadota</taxon>
        <taxon>Betaproteobacteria</taxon>
        <taxon>Burkholderiales</taxon>
        <taxon>Sphaerotilaceae</taxon>
        <taxon>Roseateles</taxon>
    </lineage>
</organism>
<dbReference type="SUPFAM" id="SSF48452">
    <property type="entry name" value="TPR-like"/>
    <property type="match status" value="4"/>
</dbReference>
<keyword evidence="5" id="KW-0449">Lipoprotein</keyword>
<evidence type="ECO:0000256" key="4">
    <source>
        <dbReference type="SAM" id="SignalP"/>
    </source>
</evidence>
<dbReference type="InterPro" id="IPR011717">
    <property type="entry name" value="TPR-4"/>
</dbReference>
<dbReference type="NCBIfam" id="TIGR02917">
    <property type="entry name" value="PEP_TPR_lipo"/>
    <property type="match status" value="1"/>
</dbReference>
<dbReference type="Pfam" id="PF13181">
    <property type="entry name" value="TPR_8"/>
    <property type="match status" value="1"/>
</dbReference>
<dbReference type="Proteomes" id="UP001180453">
    <property type="component" value="Unassembled WGS sequence"/>
</dbReference>
<dbReference type="SMART" id="SM00028">
    <property type="entry name" value="TPR"/>
    <property type="match status" value="14"/>
</dbReference>
<gene>
    <name evidence="5" type="ORF">J2X20_003846</name>
</gene>
<feature type="signal peptide" evidence="4">
    <location>
        <begin position="1"/>
        <end position="30"/>
    </location>
</feature>
<name>A0ABU1YQN7_ROSSA</name>
<dbReference type="PANTHER" id="PTHR45586">
    <property type="entry name" value="TPR REPEAT-CONTAINING PROTEIN PA4667"/>
    <property type="match status" value="1"/>
</dbReference>
<dbReference type="InterPro" id="IPR051012">
    <property type="entry name" value="CellSynth/LPSAsmb/PSIAsmb"/>
</dbReference>
<keyword evidence="1" id="KW-0677">Repeat</keyword>
<dbReference type="InterPro" id="IPR019734">
    <property type="entry name" value="TPR_rpt"/>
</dbReference>
<dbReference type="EMBL" id="JAVDXU010000003">
    <property type="protein sequence ID" value="MDR7271178.1"/>
    <property type="molecule type" value="Genomic_DNA"/>
</dbReference>
<dbReference type="RefSeq" id="WP_310267949.1">
    <property type="nucleotide sequence ID" value="NZ_JAVDXU010000003.1"/>
</dbReference>
<accession>A0ABU1YQN7</accession>
<feature type="repeat" description="TPR" evidence="3">
    <location>
        <begin position="374"/>
        <end position="407"/>
    </location>
</feature>
<dbReference type="InterPro" id="IPR014266">
    <property type="entry name" value="PEP-CTERM_TPR_PrsT"/>
</dbReference>
<keyword evidence="6" id="KW-1185">Reference proteome</keyword>
<protein>
    <submittedName>
        <fullName evidence="5">PEP-CTERM system TPR-repeat lipoprotein</fullName>
    </submittedName>
</protein>
<proteinExistence type="predicted"/>
<evidence type="ECO:0000256" key="2">
    <source>
        <dbReference type="ARBA" id="ARBA00022803"/>
    </source>
</evidence>
<dbReference type="PROSITE" id="PS51257">
    <property type="entry name" value="PROKAR_LIPOPROTEIN"/>
    <property type="match status" value="1"/>
</dbReference>
<evidence type="ECO:0000256" key="3">
    <source>
        <dbReference type="PROSITE-ProRule" id="PRU00339"/>
    </source>
</evidence>
<keyword evidence="2 3" id="KW-0802">TPR repeat</keyword>
<dbReference type="Pfam" id="PF14559">
    <property type="entry name" value="TPR_19"/>
    <property type="match status" value="2"/>
</dbReference>
<evidence type="ECO:0000256" key="1">
    <source>
        <dbReference type="ARBA" id="ARBA00022737"/>
    </source>
</evidence>
<sequence>MTKKHKLRPVRLAGALLAASLLLTACFDEGAPQLVASGKARMEKKEYKAAAIDFKNALQKDSTQVEARFLLGKALLETGDVQGAWVELSKAREAGFNNDELVPVMAAALILRGENDKFIAEYADVQLTAPQRQAELKAALAIAYGGKGKYVQARAAAEAALQADPNNIVAQLAIAQLLMVSGDKTGALAQVDKTLKAHPESSRPWVAKADLLQASGSEPADVMAAYREALKLDKGDMQAHLGVIQLLQRQRDFDGMQKQLEELEKVQPGGLQGRYFKTVLAFERRDLKTAFELSQQLLKVAPQNPRFLQLAGMIEYERGGYLQAVAHLGKALANSPTPNTVRVLMARAQLRAGDPRKALSFVQPLLDNDNPAPADVYSVAADAYLQMGNSEAAKRMYTKAVKINPGDTRGRTALALADLSEGRGDRALAELKILAGADSGIEADVVMAMAHLRSNRLDEAVAVVDGIEKKQPGKPIAAFLRGRIEQLRGHRDKARAGYEESVKRSAAYLPAATALAAMDYEEGKPAAAVGRYEKVVAADPQSVEATMGLISAKARNGAKAEETRSQLEAAIKRFPEVEAPRLGLVSHLLEIGDAKGALQAANDGVSRFPDNPFLYEALGVAESTTGNFNQAAQSFSKMAALQPNSVQPLMRMEELQEARKDIPAAIVQLRKVLSMKPDHLPAQVRLITLLSRTGKSAEALALAKTVQTQSPNEPQGWTFEGDLLASQGKWPGAIAALRTSFAKRPAEDTAIKLHRALLSGGQPAEAAKLEAEWLAKQGDSPLFNFYLGDQAMARNDFERAELRYRKVVDAQPGNAVALNNLGWLLHRAGKPGALDMVEKALALAPNTPAVIDTAAEIQAATGHLDKALPLQKRAVELNPEQPMHRLHLAQYLIKNGQKVEARTELQRLAALGSNFSQQQEVQKLLASL</sequence>